<protein>
    <submittedName>
        <fullName evidence="2">Uncharacterized protein</fullName>
    </submittedName>
</protein>
<keyword evidence="1" id="KW-0472">Membrane</keyword>
<evidence type="ECO:0000313" key="3">
    <source>
        <dbReference type="Proteomes" id="UP000650424"/>
    </source>
</evidence>
<accession>A0ABR6ZTE4</accession>
<organism evidence="2 3">
    <name type="scientific">Undibacterium hunanense</name>
    <dbReference type="NCBI Taxonomy" id="2762292"/>
    <lineage>
        <taxon>Bacteria</taxon>
        <taxon>Pseudomonadati</taxon>
        <taxon>Pseudomonadota</taxon>
        <taxon>Betaproteobacteria</taxon>
        <taxon>Burkholderiales</taxon>
        <taxon>Oxalobacteraceae</taxon>
        <taxon>Undibacterium</taxon>
    </lineage>
</organism>
<evidence type="ECO:0000313" key="2">
    <source>
        <dbReference type="EMBL" id="MBC3919113.1"/>
    </source>
</evidence>
<keyword evidence="1" id="KW-0812">Transmembrane</keyword>
<feature type="transmembrane region" description="Helical" evidence="1">
    <location>
        <begin position="35"/>
        <end position="53"/>
    </location>
</feature>
<sequence length="187" mass="21111">MLSLLKLNFVRNVLIGCFLIYLIEKTISFQYIKNILALPVLLWIAGNVIYGLGHNRRERKKFEKRVHAFCKFTDDNCLDIDEGNAMALDYDSKTIYLINKTGQIALQPEQILRWEIGMARDRITTTLTSATAYTPSSASVTMTPGGVSYVTFWINGGAYHVFTVAVSSEKIVNRLKHFSLVNNIAIV</sequence>
<reference evidence="2 3" key="1">
    <citation type="submission" date="2020-08" db="EMBL/GenBank/DDBJ databases">
        <title>Novel species isolated from subtropical streams in China.</title>
        <authorList>
            <person name="Lu H."/>
        </authorList>
    </citation>
    <scope>NUCLEOTIDE SEQUENCE [LARGE SCALE GENOMIC DNA]</scope>
    <source>
        <strain evidence="2 3">CY18W</strain>
    </source>
</reference>
<evidence type="ECO:0000256" key="1">
    <source>
        <dbReference type="SAM" id="Phobius"/>
    </source>
</evidence>
<keyword evidence="3" id="KW-1185">Reference proteome</keyword>
<comment type="caution">
    <text evidence="2">The sequence shown here is derived from an EMBL/GenBank/DDBJ whole genome shotgun (WGS) entry which is preliminary data.</text>
</comment>
<dbReference type="Proteomes" id="UP000650424">
    <property type="component" value="Unassembled WGS sequence"/>
</dbReference>
<keyword evidence="1" id="KW-1133">Transmembrane helix</keyword>
<name>A0ABR6ZTE4_9BURK</name>
<feature type="transmembrane region" description="Helical" evidence="1">
    <location>
        <begin position="7"/>
        <end position="23"/>
    </location>
</feature>
<dbReference type="RefSeq" id="WP_186948378.1">
    <property type="nucleotide sequence ID" value="NZ_JACOGF010000008.1"/>
</dbReference>
<proteinExistence type="predicted"/>
<gene>
    <name evidence="2" type="ORF">H8L32_16600</name>
</gene>
<dbReference type="EMBL" id="JACOGF010000008">
    <property type="protein sequence ID" value="MBC3919113.1"/>
    <property type="molecule type" value="Genomic_DNA"/>
</dbReference>